<dbReference type="KEGG" id="tsin:OXH18_18170"/>
<keyword evidence="1" id="KW-0808">Transferase</keyword>
<dbReference type="Proteomes" id="UP001163152">
    <property type="component" value="Chromosome"/>
</dbReference>
<keyword evidence="2" id="KW-1185">Reference proteome</keyword>
<gene>
    <name evidence="1" type="ORF">OXH18_18170</name>
</gene>
<name>A0A9E8Z9L8_9CYAN</name>
<dbReference type="AlphaFoldDB" id="A0A9E8Z9L8"/>
<dbReference type="EMBL" id="CP113797">
    <property type="protein sequence ID" value="WAL59083.1"/>
    <property type="molecule type" value="Genomic_DNA"/>
</dbReference>
<organism evidence="1 2">
    <name type="scientific">Thermocoleostomius sinensis A174</name>
    <dbReference type="NCBI Taxonomy" id="2016057"/>
    <lineage>
        <taxon>Bacteria</taxon>
        <taxon>Bacillati</taxon>
        <taxon>Cyanobacteriota</taxon>
        <taxon>Cyanophyceae</taxon>
        <taxon>Oculatellales</taxon>
        <taxon>Oculatellaceae</taxon>
        <taxon>Thermocoleostomius</taxon>
    </lineage>
</organism>
<dbReference type="NCBIfam" id="NF045582">
    <property type="entry name" value="Npun_R2823_gen"/>
    <property type="match status" value="1"/>
</dbReference>
<dbReference type="GO" id="GO:0016740">
    <property type="term" value="F:transferase activity"/>
    <property type="evidence" value="ECO:0007669"/>
    <property type="project" value="UniProtKB-KW"/>
</dbReference>
<dbReference type="Gene3D" id="3.90.550.10">
    <property type="entry name" value="Spore Coat Polysaccharide Biosynthesis Protein SpsA, Chain A"/>
    <property type="match status" value="1"/>
</dbReference>
<sequence length="332" mass="38676">MNGICTLANDQVYNQLVALLNSIEAVVGATIPVCVYPYDDRTDRIAAEIARRPNVQLYNDRLSIQHWDQFVRDVWDAHPTARQWWGKLDPTVYYRVGTHRRFCAFDGPFERFLYLDADTLLMSSPEFIFQQLDQTDWAVYDFQFKDPSHVYNLSSPRLTQLFSSDRLQTEIFCSGFYATKRHIFTAEQQAWLLSELRAGDAEILYPMAPDQTLLNYMVMKSGIKLCNLALKLPPEQRTGCCITSDKFTEHDRILYDQGNPLTYIHYIGLTSSLVNRVCSGENLDFPYRDLFLHYRYLHEPEQHPVFSQKPRAYNASPSLQKRLFRKLGLARN</sequence>
<evidence type="ECO:0000313" key="2">
    <source>
        <dbReference type="Proteomes" id="UP001163152"/>
    </source>
</evidence>
<proteinExistence type="predicted"/>
<dbReference type="RefSeq" id="WP_268608658.1">
    <property type="nucleotide sequence ID" value="NZ_CP113797.1"/>
</dbReference>
<dbReference type="SUPFAM" id="SSF53448">
    <property type="entry name" value="Nucleotide-diphospho-sugar transferases"/>
    <property type="match status" value="1"/>
</dbReference>
<dbReference type="InterPro" id="IPR029044">
    <property type="entry name" value="Nucleotide-diphossugar_trans"/>
</dbReference>
<reference evidence="1" key="1">
    <citation type="submission" date="2022-12" db="EMBL/GenBank/DDBJ databases">
        <title>Polyphasic identification of a Novel Hot-Spring Cyanobacterium Ocullathermofonsia sinensis gen nov. sp. nov. and Genomic Insights on its Adaptations to the Thermal Habitat.</title>
        <authorList>
            <person name="Daroch M."/>
            <person name="Tang J."/>
            <person name="Jiang Y."/>
        </authorList>
    </citation>
    <scope>NUCLEOTIDE SEQUENCE</scope>
    <source>
        <strain evidence="1">PKUAC-SCTA174</strain>
    </source>
</reference>
<dbReference type="InterPro" id="IPR054619">
    <property type="entry name" value="Npun_R2821-like"/>
</dbReference>
<accession>A0A9E8Z9L8</accession>
<evidence type="ECO:0000313" key="1">
    <source>
        <dbReference type="EMBL" id="WAL59083.1"/>
    </source>
</evidence>
<protein>
    <submittedName>
        <fullName evidence="1">Sugar transferase</fullName>
    </submittedName>
</protein>